<dbReference type="OrthoDB" id="427480at2759"/>
<dbReference type="GO" id="GO:0005524">
    <property type="term" value="F:ATP binding"/>
    <property type="evidence" value="ECO:0007669"/>
    <property type="project" value="InterPro"/>
</dbReference>
<keyword evidence="2" id="KW-0808">Transferase</keyword>
<dbReference type="RefSeq" id="XP_009831520.1">
    <property type="nucleotide sequence ID" value="XM_009833218.1"/>
</dbReference>
<dbReference type="PANTHER" id="PTHR45890">
    <property type="entry name" value="AARF DOMAIN CONTAINING KINASE 2 (PREDICTED)"/>
    <property type="match status" value="1"/>
</dbReference>
<dbReference type="SUPFAM" id="SSF56112">
    <property type="entry name" value="Protein kinase-like (PK-like)"/>
    <property type="match status" value="1"/>
</dbReference>
<feature type="domain" description="Protein kinase" evidence="1">
    <location>
        <begin position="190"/>
        <end position="505"/>
    </location>
</feature>
<accession>W4GHN2</accession>
<dbReference type="InterPro" id="IPR004147">
    <property type="entry name" value="ABC1_dom"/>
</dbReference>
<name>W4GHN2_APHAT</name>
<dbReference type="InterPro" id="IPR052402">
    <property type="entry name" value="ADCK_kinase"/>
</dbReference>
<protein>
    <submittedName>
        <fullName evidence="2">Atypical/ABC1/ABC1-C protein kinase</fullName>
    </submittedName>
</protein>
<dbReference type="Pfam" id="PF03109">
    <property type="entry name" value="ABC1"/>
    <property type="match status" value="1"/>
</dbReference>
<dbReference type="InterPro" id="IPR011009">
    <property type="entry name" value="Kinase-like_dom_sf"/>
</dbReference>
<reference evidence="2" key="1">
    <citation type="submission" date="2013-12" db="EMBL/GenBank/DDBJ databases">
        <title>The Genome Sequence of Aphanomyces astaci APO3.</title>
        <authorList>
            <consortium name="The Broad Institute Genomics Platform"/>
            <person name="Russ C."/>
            <person name="Tyler B."/>
            <person name="van West P."/>
            <person name="Dieguez-Uribeondo J."/>
            <person name="Young S.K."/>
            <person name="Zeng Q."/>
            <person name="Gargeya S."/>
            <person name="Fitzgerald M."/>
            <person name="Abouelleil A."/>
            <person name="Alvarado L."/>
            <person name="Chapman S.B."/>
            <person name="Gainer-Dewar J."/>
            <person name="Goldberg J."/>
            <person name="Griggs A."/>
            <person name="Gujja S."/>
            <person name="Hansen M."/>
            <person name="Howarth C."/>
            <person name="Imamovic A."/>
            <person name="Ireland A."/>
            <person name="Larimer J."/>
            <person name="McCowan C."/>
            <person name="Murphy C."/>
            <person name="Pearson M."/>
            <person name="Poon T.W."/>
            <person name="Priest M."/>
            <person name="Roberts A."/>
            <person name="Saif S."/>
            <person name="Shea T."/>
            <person name="Sykes S."/>
            <person name="Wortman J."/>
            <person name="Nusbaum C."/>
            <person name="Birren B."/>
        </authorList>
    </citation>
    <scope>NUCLEOTIDE SEQUENCE [LARGE SCALE GENOMIC DNA]</scope>
    <source>
        <strain evidence="2">APO3</strain>
    </source>
</reference>
<sequence length="505" mass="55889">MLALRPMLRAGVAGMSKHHVRLLIGGSAILTYSIHSSPSRSLIMVNSENRRSSSEQATTIKFSGGDSNIVSVTMVRKSLWQRIASILRLLYHCGRLVLLGMPLLVTYPVARIADRDVAHWWWHLALTTGKHSSPAIIKFLQWASTRRDMFSPRFCNTFQQFHANCEVHSWSHTLERLVDAFGPSWSTHMQLDPDPIGSGVIAQVYQGRWIATNEKIAVKVIHPSVQESVALDLDLLWVVAGWVDYFLPNLSARVGMASFAEVMTSQLDLRVEAANLLRFQSNFATTPNVTFPTPMPEFVTSSVLVESFVDGEHINTAVDASSATCDRRQLAATTVDTFLRMLFLHNFAHGDIHPGNILVTRNGAAGIALLDAGIVNTLRPTDFDDFVELFHHIASKDGVAAGKMLLEKSPRHHCTDQPAFTSAIAAIVDRATKNLSLREVPVGELLQDVLEVCQRHHVALQGRFVSVVVSIGVLEGVGRLLDPELDILKIALPILIQAKFQQRLQ</sequence>
<dbReference type="STRING" id="112090.W4GHN2"/>
<dbReference type="GeneID" id="20809627"/>
<dbReference type="Gene3D" id="1.10.510.10">
    <property type="entry name" value="Transferase(Phosphotransferase) domain 1"/>
    <property type="match status" value="1"/>
</dbReference>
<evidence type="ECO:0000259" key="1">
    <source>
        <dbReference type="PROSITE" id="PS50011"/>
    </source>
</evidence>
<gene>
    <name evidence="2" type="ORF">H257_07631</name>
</gene>
<dbReference type="InterPro" id="IPR000719">
    <property type="entry name" value="Prot_kinase_dom"/>
</dbReference>
<organism evidence="2">
    <name type="scientific">Aphanomyces astaci</name>
    <name type="common">Crayfish plague agent</name>
    <dbReference type="NCBI Taxonomy" id="112090"/>
    <lineage>
        <taxon>Eukaryota</taxon>
        <taxon>Sar</taxon>
        <taxon>Stramenopiles</taxon>
        <taxon>Oomycota</taxon>
        <taxon>Saprolegniomycetes</taxon>
        <taxon>Saprolegniales</taxon>
        <taxon>Verrucalvaceae</taxon>
        <taxon>Aphanomyces</taxon>
    </lineage>
</organism>
<dbReference type="VEuPathDB" id="FungiDB:H257_07631"/>
<dbReference type="GO" id="GO:0004672">
    <property type="term" value="F:protein kinase activity"/>
    <property type="evidence" value="ECO:0007669"/>
    <property type="project" value="InterPro"/>
</dbReference>
<dbReference type="AlphaFoldDB" id="W4GHN2"/>
<proteinExistence type="predicted"/>
<keyword evidence="2" id="KW-0418">Kinase</keyword>
<dbReference type="EMBL" id="KI913129">
    <property type="protein sequence ID" value="ETV78801.1"/>
    <property type="molecule type" value="Genomic_DNA"/>
</dbReference>
<dbReference type="SMART" id="SM00220">
    <property type="entry name" value="S_TKc"/>
    <property type="match status" value="1"/>
</dbReference>
<dbReference type="PROSITE" id="PS50011">
    <property type="entry name" value="PROTEIN_KINASE_DOM"/>
    <property type="match status" value="1"/>
</dbReference>
<evidence type="ECO:0000313" key="2">
    <source>
        <dbReference type="EMBL" id="ETV78801.1"/>
    </source>
</evidence>
<dbReference type="PANTHER" id="PTHR45890:SF1">
    <property type="entry name" value="AARF DOMAIN CONTAINING KINASE 2"/>
    <property type="match status" value="1"/>
</dbReference>